<evidence type="ECO:0000313" key="8">
    <source>
        <dbReference type="EMBL" id="KTB10472.1"/>
    </source>
</evidence>
<dbReference type="PhylomeDB" id="A0A0W0CEZ2"/>
<dbReference type="Pfam" id="PF01699">
    <property type="entry name" value="Na_Ca_ex"/>
    <property type="match status" value="2"/>
</dbReference>
<dbReference type="InterPro" id="IPR044880">
    <property type="entry name" value="NCX_ion-bd_dom_sf"/>
</dbReference>
<protein>
    <submittedName>
        <fullName evidence="8">Putative cation exchanger</fullName>
    </submittedName>
</protein>
<dbReference type="AlphaFoldDB" id="A0A0W0CEZ2"/>
<dbReference type="GO" id="GO:0016020">
    <property type="term" value="C:membrane"/>
    <property type="evidence" value="ECO:0007669"/>
    <property type="project" value="UniProtKB-SubCell"/>
</dbReference>
<evidence type="ECO:0000256" key="1">
    <source>
        <dbReference type="ARBA" id="ARBA00004141"/>
    </source>
</evidence>
<dbReference type="GO" id="GO:0097720">
    <property type="term" value="P:calcineurin-mediated signaling"/>
    <property type="evidence" value="ECO:0007669"/>
    <property type="project" value="EnsemblFungi"/>
</dbReference>
<dbReference type="VEuPathDB" id="FungiDB:GVI51_J09493"/>
<dbReference type="InterPro" id="IPR051359">
    <property type="entry name" value="CaCA_antiporter"/>
</dbReference>
<gene>
    <name evidence="8" type="ORF">AO440_003179</name>
</gene>
<sequence length="748" mass="84215">MAVIPRLLAVCLFYSINLIAVIRYFDYDDRSGFGFYSKLILLTECFMMLGILTSDYLIPSLSFISRDILKISDRVSGMTLLALGNAIPDITTTYQSMKRNETSLALGELIGGVFFLLTVILGVVGIVSTVKFEPSTSPFADYPESCETYRESMQSHSYSREIFLQDMKIFLTMIVVSTLFLYDGRLFVWECLIMVVTYVACAAYMVSSHLNYGLENNSAVLNGDDHSSLRDIIYDNLSTITEENENSSLLGDNDHIVSPLTNENVNIRLFEAGIAERRKYIRRGIQRYMRTHYTGWVRMTLNDCLDLWEHSDMLKSQENLGKQDQDDIVDRTREIGSNEMDQTEISDTLSELPLPEQLPISKRIKRRSTSLTSNLERLEIPKIVYSDFSQGLVSDRFEQTATPAPVPIFSTPQPLHAPVFDGRPPTYRSLSYDHLGDIIQERNYRSVSDNRSELGEDLENMISRVSGTGREKKWYTASKLITYLIDAEVTLPISELITLLFSFPITLLLAILIPNDVFRSAVGDNSFITALQLSIAPMVFSFTLDNMFNIYWLSLVSIILLFSLLIFEAPLKDYQKHITSCFAFVLSLGGISFTVHLILDVLTSWADSFNLSPSVLGLTIFAWGNSIGDLVSNITFVQLGVIDVALGACFGSPLLYILFGIGIDGILVMLNKHGFRMPEKWYSLLFNCIQFKIDAHLISSSIGIIVAFFILIVGVPVNKWRLDFKVSILLLGLYVAVTVINIIFALKS</sequence>
<feature type="domain" description="Sodium/calcium exchanger membrane region" evidence="7">
    <location>
        <begin position="40"/>
        <end position="205"/>
    </location>
</feature>
<evidence type="ECO:0000259" key="7">
    <source>
        <dbReference type="Pfam" id="PF01699"/>
    </source>
</evidence>
<reference evidence="8 9" key="1">
    <citation type="submission" date="2015-10" db="EMBL/GenBank/DDBJ databases">
        <title>Draft genomes sequences of Candida glabrata isolates 1A, 1B, 2A, 2B, 3A and 3B.</title>
        <authorList>
            <person name="Haavelsrud O.E."/>
            <person name="Gaustad P."/>
        </authorList>
    </citation>
    <scope>NUCLEOTIDE SEQUENCE [LARGE SCALE GENOMIC DNA]</scope>
    <source>
        <strain evidence="8">910700640</strain>
    </source>
</reference>
<dbReference type="GO" id="GO:0006874">
    <property type="term" value="P:intracellular calcium ion homeostasis"/>
    <property type="evidence" value="ECO:0007669"/>
    <property type="project" value="TreeGrafter"/>
</dbReference>
<dbReference type="InterPro" id="IPR004837">
    <property type="entry name" value="NaCa_Exmemb"/>
</dbReference>
<dbReference type="GO" id="GO:0005783">
    <property type="term" value="C:endoplasmic reticulum"/>
    <property type="evidence" value="ECO:0007669"/>
    <property type="project" value="EnsemblFungi"/>
</dbReference>
<dbReference type="Proteomes" id="UP000054886">
    <property type="component" value="Unassembled WGS sequence"/>
</dbReference>
<dbReference type="VEuPathDB" id="FungiDB:GWK60_J09471"/>
<keyword evidence="5" id="KW-1133">Transmembrane helix</keyword>
<evidence type="ECO:0000256" key="5">
    <source>
        <dbReference type="ARBA" id="ARBA00022989"/>
    </source>
</evidence>
<dbReference type="Gene3D" id="1.20.1420.30">
    <property type="entry name" value="NCX, central ion-binding region"/>
    <property type="match status" value="2"/>
</dbReference>
<comment type="similarity">
    <text evidence="2">Belongs to the Ca(2+):cation antiporter (CaCA) (TC 2.A.19) family.</text>
</comment>
<comment type="caution">
    <text evidence="8">The sequence shown here is derived from an EMBL/GenBank/DDBJ whole genome shotgun (WGS) entry which is preliminary data.</text>
</comment>
<dbReference type="PANTHER" id="PTHR12266:SF0">
    <property type="entry name" value="MITOCHONDRIAL SODIUM_CALCIUM EXCHANGER PROTEIN"/>
    <property type="match status" value="1"/>
</dbReference>
<evidence type="ECO:0000256" key="2">
    <source>
        <dbReference type="ARBA" id="ARBA00008170"/>
    </source>
</evidence>
<dbReference type="EMBL" id="LLZZ01000053">
    <property type="protein sequence ID" value="KTB10472.1"/>
    <property type="molecule type" value="Genomic_DNA"/>
</dbReference>
<dbReference type="GO" id="GO:0008324">
    <property type="term" value="F:monoatomic cation transmembrane transporter activity"/>
    <property type="evidence" value="ECO:0007669"/>
    <property type="project" value="TreeGrafter"/>
</dbReference>
<evidence type="ECO:0000256" key="4">
    <source>
        <dbReference type="ARBA" id="ARBA00022692"/>
    </source>
</evidence>
<dbReference type="VEuPathDB" id="FungiDB:CAGL0J09658g"/>
<dbReference type="VEuPathDB" id="FungiDB:B1J91_J09658g"/>
<keyword evidence="3" id="KW-0813">Transport</keyword>
<accession>A0A0W0CEZ2</accession>
<dbReference type="OMA" id="GWVRMTL"/>
<comment type="subcellular location">
    <subcellularLocation>
        <location evidence="1">Membrane</location>
        <topology evidence="1">Multi-pass membrane protein</topology>
    </subcellularLocation>
</comment>
<keyword evidence="6" id="KW-0472">Membrane</keyword>
<evidence type="ECO:0000256" key="3">
    <source>
        <dbReference type="ARBA" id="ARBA00022448"/>
    </source>
</evidence>
<name>A0A0W0CEZ2_CANGB</name>
<dbReference type="GO" id="GO:0005794">
    <property type="term" value="C:Golgi apparatus"/>
    <property type="evidence" value="ECO:0007669"/>
    <property type="project" value="EnsemblFungi"/>
</dbReference>
<organism evidence="8 9">
    <name type="scientific">Candida glabrata</name>
    <name type="common">Yeast</name>
    <name type="synonym">Torulopsis glabrata</name>
    <dbReference type="NCBI Taxonomy" id="5478"/>
    <lineage>
        <taxon>Eukaryota</taxon>
        <taxon>Fungi</taxon>
        <taxon>Dikarya</taxon>
        <taxon>Ascomycota</taxon>
        <taxon>Saccharomycotina</taxon>
        <taxon>Saccharomycetes</taxon>
        <taxon>Saccharomycetales</taxon>
        <taxon>Saccharomycetaceae</taxon>
        <taxon>Nakaseomyces</taxon>
    </lineage>
</organism>
<evidence type="ECO:0000313" key="9">
    <source>
        <dbReference type="Proteomes" id="UP000054886"/>
    </source>
</evidence>
<proteinExistence type="inferred from homology"/>
<keyword evidence="4" id="KW-0812">Transmembrane</keyword>
<dbReference type="PANTHER" id="PTHR12266">
    <property type="entry name" value="NA+/CA2+ K+ INDEPENDENT EXCHANGER"/>
    <property type="match status" value="1"/>
</dbReference>
<evidence type="ECO:0000256" key="6">
    <source>
        <dbReference type="ARBA" id="ARBA00023136"/>
    </source>
</evidence>
<feature type="domain" description="Sodium/calcium exchanger membrane region" evidence="7">
    <location>
        <begin position="581"/>
        <end position="742"/>
    </location>
</feature>